<keyword evidence="6" id="KW-0175">Coiled coil</keyword>
<keyword evidence="3 7" id="KW-0812">Transmembrane</keyword>
<evidence type="ECO:0000256" key="5">
    <source>
        <dbReference type="ARBA" id="ARBA00023136"/>
    </source>
</evidence>
<dbReference type="Gene3D" id="3.30.479.30">
    <property type="entry name" value="Band 7 domain"/>
    <property type="match status" value="1"/>
</dbReference>
<organism evidence="9">
    <name type="scientific">anaerobic digester metagenome</name>
    <dbReference type="NCBI Taxonomy" id="1263854"/>
    <lineage>
        <taxon>unclassified sequences</taxon>
        <taxon>metagenomes</taxon>
        <taxon>ecological metagenomes</taxon>
    </lineage>
</organism>
<accession>A0A485M5N4</accession>
<dbReference type="InterPro" id="IPR050710">
    <property type="entry name" value="Band7/mec-2_domain"/>
</dbReference>
<dbReference type="PANTHER" id="PTHR43327">
    <property type="entry name" value="STOMATIN-LIKE PROTEIN 2, MITOCHONDRIAL"/>
    <property type="match status" value="1"/>
</dbReference>
<dbReference type="PANTHER" id="PTHR43327:SF2">
    <property type="entry name" value="MODULATOR OF FTSH PROTEASE HFLK"/>
    <property type="match status" value="1"/>
</dbReference>
<reference evidence="9" key="1">
    <citation type="submission" date="2019-03" db="EMBL/GenBank/DDBJ databases">
        <authorList>
            <person name="Hao L."/>
        </authorList>
    </citation>
    <scope>NUCLEOTIDE SEQUENCE</scope>
</reference>
<keyword evidence="5 7" id="KW-0472">Membrane</keyword>
<evidence type="ECO:0000256" key="7">
    <source>
        <dbReference type="SAM" id="Phobius"/>
    </source>
</evidence>
<dbReference type="AlphaFoldDB" id="A0A485M5N4"/>
<comment type="subcellular location">
    <subcellularLocation>
        <location evidence="1">Membrane</location>
    </subcellularLocation>
</comment>
<evidence type="ECO:0000256" key="6">
    <source>
        <dbReference type="SAM" id="Coils"/>
    </source>
</evidence>
<dbReference type="Pfam" id="PF01145">
    <property type="entry name" value="Band_7"/>
    <property type="match status" value="1"/>
</dbReference>
<evidence type="ECO:0000256" key="1">
    <source>
        <dbReference type="ARBA" id="ARBA00004370"/>
    </source>
</evidence>
<dbReference type="EMBL" id="CAADRM010000142">
    <property type="protein sequence ID" value="VFU17934.1"/>
    <property type="molecule type" value="Genomic_DNA"/>
</dbReference>
<keyword evidence="4 7" id="KW-1133">Transmembrane helix</keyword>
<name>A0A485M5N4_9ZZZZ</name>
<comment type="similarity">
    <text evidence="2">Belongs to the band 7/mec-2 family. HflK subfamily.</text>
</comment>
<protein>
    <submittedName>
        <fullName evidence="9">Protein HflK</fullName>
    </submittedName>
</protein>
<feature type="coiled-coil region" evidence="6">
    <location>
        <begin position="224"/>
        <end position="251"/>
    </location>
</feature>
<evidence type="ECO:0000313" key="9">
    <source>
        <dbReference type="EMBL" id="VFU17934.1"/>
    </source>
</evidence>
<dbReference type="InterPro" id="IPR010201">
    <property type="entry name" value="HflK"/>
</dbReference>
<dbReference type="SMART" id="SM00244">
    <property type="entry name" value="PHB"/>
    <property type="match status" value="1"/>
</dbReference>
<proteinExistence type="inferred from homology"/>
<evidence type="ECO:0000256" key="2">
    <source>
        <dbReference type="ARBA" id="ARBA00006971"/>
    </source>
</evidence>
<dbReference type="InterPro" id="IPR001107">
    <property type="entry name" value="Band_7"/>
</dbReference>
<dbReference type="InterPro" id="IPR036013">
    <property type="entry name" value="Band_7/SPFH_dom_sf"/>
</dbReference>
<dbReference type="GO" id="GO:0016020">
    <property type="term" value="C:membrane"/>
    <property type="evidence" value="ECO:0007669"/>
    <property type="project" value="UniProtKB-SubCell"/>
</dbReference>
<evidence type="ECO:0000259" key="8">
    <source>
        <dbReference type="SMART" id="SM00244"/>
    </source>
</evidence>
<dbReference type="CDD" id="cd03404">
    <property type="entry name" value="SPFH_HflK"/>
    <property type="match status" value="1"/>
</dbReference>
<evidence type="ECO:0000256" key="4">
    <source>
        <dbReference type="ARBA" id="ARBA00022989"/>
    </source>
</evidence>
<evidence type="ECO:0000256" key="3">
    <source>
        <dbReference type="ARBA" id="ARBA00022692"/>
    </source>
</evidence>
<feature type="transmembrane region" description="Helical" evidence="7">
    <location>
        <begin position="35"/>
        <end position="56"/>
    </location>
</feature>
<sequence length="345" mass="39264">MSWDPRNQGNEKDIEEVIRQAKSQFESIKHRGKGLWTLVVLVLVIGIGALTSAYTIQAGHRGVVLRFGKFAGVVSPGLHFKIPFGVDRVIDVHTEKVETETFGFRSANAGVRGKSRKDPETANESMILTGDLNVIDMEWIVQYRRQDPRKFLFSIHDPVQTIRDISETVARQIVGDRSFDYVLQNREEVNRIFQDDLQEILDGYESGIKIVSVRLQNVVPPDAVKSAFNEVNEAQQEKERLINEAQETYNREIPKARGEADRIINSARGYALERVNKAKGETARFTDVLKEYRNAKEVTKKRLYLETYREIIPKAKNVYVVDSKQKTILPMLDLDKLGSKSGGEQ</sequence>
<gene>
    <name evidence="9" type="primary">hflK</name>
    <name evidence="9" type="ORF">SCFA_750006</name>
</gene>
<feature type="domain" description="Band 7" evidence="8">
    <location>
        <begin position="51"/>
        <end position="232"/>
    </location>
</feature>
<dbReference type="NCBIfam" id="TIGR01933">
    <property type="entry name" value="hflK"/>
    <property type="match status" value="1"/>
</dbReference>
<dbReference type="SUPFAM" id="SSF117892">
    <property type="entry name" value="Band 7/SPFH domain"/>
    <property type="match status" value="1"/>
</dbReference>